<evidence type="ECO:0000313" key="1">
    <source>
        <dbReference type="EMBL" id="MCZ2476376.1"/>
    </source>
</evidence>
<comment type="caution">
    <text evidence="1">The sequence shown here is derived from an EMBL/GenBank/DDBJ whole genome shotgun (WGS) entry which is preliminary data.</text>
</comment>
<gene>
    <name evidence="1" type="ORF">G9H61_13035</name>
</gene>
<keyword evidence="2" id="KW-1185">Reference proteome</keyword>
<organism evidence="1 2">
    <name type="scientific">Aquirufa ecclesiirivi</name>
    <dbReference type="NCBI Taxonomy" id="2715124"/>
    <lineage>
        <taxon>Bacteria</taxon>
        <taxon>Pseudomonadati</taxon>
        <taxon>Bacteroidota</taxon>
        <taxon>Cytophagia</taxon>
        <taxon>Cytophagales</taxon>
        <taxon>Flectobacillaceae</taxon>
        <taxon>Aquirufa</taxon>
    </lineage>
</organism>
<dbReference type="Proteomes" id="UP001321186">
    <property type="component" value="Unassembled WGS sequence"/>
</dbReference>
<accession>A0ABT4JJD4</accession>
<sequence>MSKNQIIAKWKYILAGSLLCLLSYYTYGQGCSDAGFCTINSFKPNGGEPIKNQFKIGAFVGKGDNAISVYGNYVEYNRQLSKNFGLDAKLTTLAQSGNGISTFGISDFFLNSNYQASDKVKFTLGAKIPLSNANKTSSQVPLPMDYQTSLGTFDVIFGIGYDLKKIQVVAAIQQPVSQNENQFISTNFPANSMLRSFQTTNKYQRSGDVLLRISYPIQVSSKLKLTASALPIYHLANDKYSDELNVIREIKGSQGLTLNGNVYFDYEVNSKNFLQLNLGAPFIVRDARPDGLTRSFIANIEYRIKF</sequence>
<name>A0ABT4JJD4_9BACT</name>
<evidence type="ECO:0000313" key="2">
    <source>
        <dbReference type="Proteomes" id="UP001321186"/>
    </source>
</evidence>
<reference evidence="1 2" key="1">
    <citation type="submission" date="2020-03" db="EMBL/GenBank/DDBJ databases">
        <authorList>
            <person name="Pitt A."/>
            <person name="Hahn M.W."/>
        </authorList>
    </citation>
    <scope>NUCLEOTIDE SEQUENCE [LARGE SCALE GENOMIC DNA]</scope>
    <source>
        <strain evidence="1 2">5A-MARBSE</strain>
    </source>
</reference>
<dbReference type="EMBL" id="JAANOH010000005">
    <property type="protein sequence ID" value="MCZ2476376.1"/>
    <property type="molecule type" value="Genomic_DNA"/>
</dbReference>
<protein>
    <recommendedName>
        <fullName evidence="3">Transporter</fullName>
    </recommendedName>
</protein>
<proteinExistence type="predicted"/>
<dbReference type="RefSeq" id="WP_269010790.1">
    <property type="nucleotide sequence ID" value="NZ_JAANOH010000005.1"/>
</dbReference>
<evidence type="ECO:0008006" key="3">
    <source>
        <dbReference type="Google" id="ProtNLM"/>
    </source>
</evidence>